<dbReference type="Gene3D" id="1.10.10.10">
    <property type="entry name" value="Winged helix-like DNA-binding domain superfamily/Winged helix DNA-binding domain"/>
    <property type="match status" value="1"/>
</dbReference>
<reference evidence="2 3" key="1">
    <citation type="journal article" date="2014" name="Genome Biol. Evol.">
        <title>Molecular evolution of the substrate utilization strategies and putative virulence factors in mosquito-associated Spiroplasma species.</title>
        <authorList>
            <person name="Chang T.H."/>
            <person name="Lo W.S."/>
            <person name="Ku C."/>
            <person name="Chen L.L."/>
            <person name="Kuo C.H."/>
        </authorList>
    </citation>
    <scope>NUCLEOTIDE SEQUENCE [LARGE SCALE GENOMIC DNA]</scope>
    <source>
        <strain evidence="2">AES-1</strain>
    </source>
</reference>
<dbReference type="Proteomes" id="UP000019267">
    <property type="component" value="Chromosome"/>
</dbReference>
<dbReference type="InterPro" id="IPR036390">
    <property type="entry name" value="WH_DNA-bd_sf"/>
</dbReference>
<dbReference type="Pfam" id="PF12802">
    <property type="entry name" value="MarR_2"/>
    <property type="match status" value="1"/>
</dbReference>
<dbReference type="KEGG" id="scq:SCULI_v1c00480"/>
<evidence type="ECO:0000259" key="1">
    <source>
        <dbReference type="Pfam" id="PF12802"/>
    </source>
</evidence>
<sequence length="145" mass="17070">MKKNYNIVDLSFLLKNYVMIEFLIKDLNKKSKEVFNDLYDNAFIHLMFIKNVTGISQAELADLTNTNKSTLFRNINILSKANYIIKKTSSRANENEIYLSTKGEKAVDKIIEFIEEYEQLFNLDQNIKEKINLEILKVIFMYLPK</sequence>
<dbReference type="AlphaFoldDB" id="W6AFC6"/>
<proteinExistence type="predicted"/>
<dbReference type="OrthoDB" id="389216at2"/>
<feature type="domain" description="HTH marR-type" evidence="1">
    <location>
        <begin position="42"/>
        <end position="89"/>
    </location>
</feature>
<dbReference type="HOGENOM" id="CLU_1785690_0_0_14"/>
<gene>
    <name evidence="2" type="ORF">SCULI_v1c00480</name>
</gene>
<organism evidence="2 3">
    <name type="scientific">Spiroplasma culicicola AES-1</name>
    <dbReference type="NCBI Taxonomy" id="1276246"/>
    <lineage>
        <taxon>Bacteria</taxon>
        <taxon>Bacillati</taxon>
        <taxon>Mycoplasmatota</taxon>
        <taxon>Mollicutes</taxon>
        <taxon>Entomoplasmatales</taxon>
        <taxon>Spiroplasmataceae</taxon>
        <taxon>Spiroplasma</taxon>
    </lineage>
</organism>
<evidence type="ECO:0000313" key="2">
    <source>
        <dbReference type="EMBL" id="AHI52389.1"/>
    </source>
</evidence>
<evidence type="ECO:0000313" key="3">
    <source>
        <dbReference type="Proteomes" id="UP000019267"/>
    </source>
</evidence>
<dbReference type="SUPFAM" id="SSF46785">
    <property type="entry name" value="Winged helix' DNA-binding domain"/>
    <property type="match status" value="1"/>
</dbReference>
<protein>
    <recommendedName>
        <fullName evidence="1">HTH marR-type domain-containing protein</fullName>
    </recommendedName>
</protein>
<accession>W6AFC6</accession>
<dbReference type="RefSeq" id="WP_025362635.1">
    <property type="nucleotide sequence ID" value="NZ_CP006681.1"/>
</dbReference>
<dbReference type="InterPro" id="IPR036388">
    <property type="entry name" value="WH-like_DNA-bd_sf"/>
</dbReference>
<dbReference type="PATRIC" id="fig|1276246.3.peg.47"/>
<dbReference type="InterPro" id="IPR000835">
    <property type="entry name" value="HTH_MarR-typ"/>
</dbReference>
<keyword evidence="3" id="KW-1185">Reference proteome</keyword>
<name>W6AFC6_9MOLU</name>
<dbReference type="EMBL" id="CP006681">
    <property type="protein sequence ID" value="AHI52389.1"/>
    <property type="molecule type" value="Genomic_DNA"/>
</dbReference>